<keyword evidence="3" id="KW-1185">Reference proteome</keyword>
<protein>
    <recommendedName>
        <fullName evidence="1">PilZ domain-containing protein</fullName>
    </recommendedName>
</protein>
<proteinExistence type="predicted"/>
<dbReference type="SUPFAM" id="SSF141371">
    <property type="entry name" value="PilZ domain-like"/>
    <property type="match status" value="1"/>
</dbReference>
<evidence type="ECO:0000313" key="3">
    <source>
        <dbReference type="Proteomes" id="UP000529795"/>
    </source>
</evidence>
<gene>
    <name evidence="2" type="ORF">GGQ80_000949</name>
</gene>
<dbReference type="Proteomes" id="UP000529795">
    <property type="component" value="Unassembled WGS sequence"/>
</dbReference>
<evidence type="ECO:0000313" key="2">
    <source>
        <dbReference type="EMBL" id="MBB4153061.1"/>
    </source>
</evidence>
<comment type="caution">
    <text evidence="2">The sequence shown here is derived from an EMBL/GenBank/DDBJ whole genome shotgun (WGS) entry which is preliminary data.</text>
</comment>
<evidence type="ECO:0000259" key="1">
    <source>
        <dbReference type="Pfam" id="PF07238"/>
    </source>
</evidence>
<feature type="domain" description="PilZ" evidence="1">
    <location>
        <begin position="13"/>
        <end position="88"/>
    </location>
</feature>
<name>A0A840F912_9SPHN</name>
<dbReference type="InterPro" id="IPR009875">
    <property type="entry name" value="PilZ_domain"/>
</dbReference>
<accession>A0A840F912</accession>
<dbReference type="Pfam" id="PF07238">
    <property type="entry name" value="PilZ"/>
    <property type="match status" value="1"/>
</dbReference>
<organism evidence="2 3">
    <name type="scientific">Sphingomonas jinjuensis</name>
    <dbReference type="NCBI Taxonomy" id="535907"/>
    <lineage>
        <taxon>Bacteria</taxon>
        <taxon>Pseudomonadati</taxon>
        <taxon>Pseudomonadota</taxon>
        <taxon>Alphaproteobacteria</taxon>
        <taxon>Sphingomonadales</taxon>
        <taxon>Sphingomonadaceae</taxon>
        <taxon>Sphingomonas</taxon>
    </lineage>
</organism>
<dbReference type="EMBL" id="JACIEV010000002">
    <property type="protein sequence ID" value="MBB4153061.1"/>
    <property type="molecule type" value="Genomic_DNA"/>
</dbReference>
<sequence>MASQPALKTIEARQQPRDEVCYRARGFTAARERLPLHVVNTSVGGFMARTEAEHAQGERVSLILPVVGEVDATIRWALGGRIGCQFDRAIEPLVYRAMLTALQR</sequence>
<dbReference type="AlphaFoldDB" id="A0A840F912"/>
<dbReference type="GO" id="GO:0035438">
    <property type="term" value="F:cyclic-di-GMP binding"/>
    <property type="evidence" value="ECO:0007669"/>
    <property type="project" value="InterPro"/>
</dbReference>
<reference evidence="2 3" key="1">
    <citation type="submission" date="2020-08" db="EMBL/GenBank/DDBJ databases">
        <title>Genomic Encyclopedia of Type Strains, Phase IV (KMG-IV): sequencing the most valuable type-strain genomes for metagenomic binning, comparative biology and taxonomic classification.</title>
        <authorList>
            <person name="Goeker M."/>
        </authorList>
    </citation>
    <scope>NUCLEOTIDE SEQUENCE [LARGE SCALE GENOMIC DNA]</scope>
    <source>
        <strain evidence="2 3">YC6723</strain>
    </source>
</reference>